<dbReference type="AlphaFoldDB" id="A0A0C9X1I5"/>
<proteinExistence type="predicted"/>
<reference evidence="2" key="2">
    <citation type="submission" date="2015-01" db="EMBL/GenBank/DDBJ databases">
        <title>Evolutionary Origins and Diversification of the Mycorrhizal Mutualists.</title>
        <authorList>
            <consortium name="DOE Joint Genome Institute"/>
            <consortium name="Mycorrhizal Genomics Consortium"/>
            <person name="Kohler A."/>
            <person name="Kuo A."/>
            <person name="Nagy L.G."/>
            <person name="Floudas D."/>
            <person name="Copeland A."/>
            <person name="Barry K.W."/>
            <person name="Cichocki N."/>
            <person name="Veneault-Fourrey C."/>
            <person name="LaButti K."/>
            <person name="Lindquist E.A."/>
            <person name="Lipzen A."/>
            <person name="Lundell T."/>
            <person name="Morin E."/>
            <person name="Murat C."/>
            <person name="Riley R."/>
            <person name="Ohm R."/>
            <person name="Sun H."/>
            <person name="Tunlid A."/>
            <person name="Henrissat B."/>
            <person name="Grigoriev I.V."/>
            <person name="Hibbett D.S."/>
            <person name="Martin F."/>
        </authorList>
    </citation>
    <scope>NUCLEOTIDE SEQUENCE [LARGE SCALE GENOMIC DNA]</scope>
    <source>
        <strain evidence="2">LaAM-08-1</strain>
    </source>
</reference>
<name>A0A0C9X1I5_9AGAR</name>
<organism evidence="1 2">
    <name type="scientific">Laccaria amethystina LaAM-08-1</name>
    <dbReference type="NCBI Taxonomy" id="1095629"/>
    <lineage>
        <taxon>Eukaryota</taxon>
        <taxon>Fungi</taxon>
        <taxon>Dikarya</taxon>
        <taxon>Basidiomycota</taxon>
        <taxon>Agaricomycotina</taxon>
        <taxon>Agaricomycetes</taxon>
        <taxon>Agaricomycetidae</taxon>
        <taxon>Agaricales</taxon>
        <taxon>Agaricineae</taxon>
        <taxon>Hydnangiaceae</taxon>
        <taxon>Laccaria</taxon>
    </lineage>
</organism>
<keyword evidence="2" id="KW-1185">Reference proteome</keyword>
<dbReference type="Proteomes" id="UP000054477">
    <property type="component" value="Unassembled WGS sequence"/>
</dbReference>
<evidence type="ECO:0000313" key="2">
    <source>
        <dbReference type="Proteomes" id="UP000054477"/>
    </source>
</evidence>
<evidence type="ECO:0000313" key="1">
    <source>
        <dbReference type="EMBL" id="KIJ90422.1"/>
    </source>
</evidence>
<gene>
    <name evidence="1" type="ORF">K443DRAFT_116622</name>
</gene>
<dbReference type="OrthoDB" id="3065507at2759"/>
<dbReference type="HOGENOM" id="CLU_180206_0_0_1"/>
<accession>A0A0C9X1I5</accession>
<protein>
    <submittedName>
        <fullName evidence="1">Uncharacterized protein</fullName>
    </submittedName>
</protein>
<reference evidence="1 2" key="1">
    <citation type="submission" date="2014-04" db="EMBL/GenBank/DDBJ databases">
        <authorList>
            <consortium name="DOE Joint Genome Institute"/>
            <person name="Kuo A."/>
            <person name="Kohler A."/>
            <person name="Nagy L.G."/>
            <person name="Floudas D."/>
            <person name="Copeland A."/>
            <person name="Barry K.W."/>
            <person name="Cichocki N."/>
            <person name="Veneault-Fourrey C."/>
            <person name="LaButti K."/>
            <person name="Lindquist E.A."/>
            <person name="Lipzen A."/>
            <person name="Lundell T."/>
            <person name="Morin E."/>
            <person name="Murat C."/>
            <person name="Sun H."/>
            <person name="Tunlid A."/>
            <person name="Henrissat B."/>
            <person name="Grigoriev I.V."/>
            <person name="Hibbett D.S."/>
            <person name="Martin F."/>
            <person name="Nordberg H.P."/>
            <person name="Cantor M.N."/>
            <person name="Hua S.X."/>
        </authorList>
    </citation>
    <scope>NUCLEOTIDE SEQUENCE [LARGE SCALE GENOMIC DNA]</scope>
    <source>
        <strain evidence="1 2">LaAM-08-1</strain>
    </source>
</reference>
<sequence length="81" mass="9465">MPVFQTAQVAQFLRMCTPPMIHFLPNFLVFGCKNEDFLKAVNLWPDNVIESFLKSLPSCDESKFTGMDIFILKNHFRAYFK</sequence>
<dbReference type="EMBL" id="KN839193">
    <property type="protein sequence ID" value="KIJ90422.1"/>
    <property type="molecule type" value="Genomic_DNA"/>
</dbReference>